<feature type="domain" description="Helicase C-terminal" evidence="2">
    <location>
        <begin position="14"/>
        <end position="174"/>
    </location>
</feature>
<dbReference type="Gene3D" id="3.40.50.300">
    <property type="entry name" value="P-loop containing nucleotide triphosphate hydrolases"/>
    <property type="match status" value="1"/>
</dbReference>
<sequence>MWHLGYRAGCKVYGLVDLLTNQHPNEKVLIFTQFADTVRYLTDQLKARGISALEGVTGDDADPTMYAWRFSPNSNNHRDNVKPADEIRVLIATDVLSEGQNLQDAAIVVNYDLPWAIIRLIQRAGRVDRIGQRAENIYCYSFLPAEGVERLIRLRERVRKRLEENAEVVGADESFFEDDMKQQSMLDLYNEKAGILDGDTDSEIDLASQAYQIWKNATDADPKLKGIIERLPGVAFSTRAHQGTALAPKACSSICAPPKETTR</sequence>
<dbReference type="EMBL" id="BKZW01000001">
    <property type="protein sequence ID" value="GER89522.1"/>
    <property type="molecule type" value="Genomic_DNA"/>
</dbReference>
<keyword evidence="4" id="KW-1185">Reference proteome</keyword>
<dbReference type="PANTHER" id="PTHR45766:SF6">
    <property type="entry name" value="SWI_SNF-RELATED MATRIX-ASSOCIATED ACTIN-DEPENDENT REGULATOR OF CHROMATIN SUBFAMILY A-LIKE PROTEIN 1"/>
    <property type="match status" value="1"/>
</dbReference>
<gene>
    <name evidence="3" type="ORF">KDW_36840</name>
</gene>
<evidence type="ECO:0000259" key="2">
    <source>
        <dbReference type="PROSITE" id="PS51194"/>
    </source>
</evidence>
<evidence type="ECO:0000313" key="4">
    <source>
        <dbReference type="Proteomes" id="UP000326912"/>
    </source>
</evidence>
<dbReference type="Proteomes" id="UP000326912">
    <property type="component" value="Unassembled WGS sequence"/>
</dbReference>
<dbReference type="InterPro" id="IPR027417">
    <property type="entry name" value="P-loop_NTPase"/>
</dbReference>
<comment type="caution">
    <text evidence="3">The sequence shown here is derived from an EMBL/GenBank/DDBJ whole genome shotgun (WGS) entry which is preliminary data.</text>
</comment>
<dbReference type="InterPro" id="IPR049730">
    <property type="entry name" value="SNF2/RAD54-like_C"/>
</dbReference>
<dbReference type="SMART" id="SM00490">
    <property type="entry name" value="HELICc"/>
    <property type="match status" value="1"/>
</dbReference>
<dbReference type="PROSITE" id="PS51194">
    <property type="entry name" value="HELICASE_CTER"/>
    <property type="match status" value="1"/>
</dbReference>
<evidence type="ECO:0000313" key="3">
    <source>
        <dbReference type="EMBL" id="GER89522.1"/>
    </source>
</evidence>
<evidence type="ECO:0000256" key="1">
    <source>
        <dbReference type="ARBA" id="ARBA00022801"/>
    </source>
</evidence>
<name>A0A5J4KQP3_9CHLR</name>
<dbReference type="SUPFAM" id="SSF52540">
    <property type="entry name" value="P-loop containing nucleoside triphosphate hydrolases"/>
    <property type="match status" value="1"/>
</dbReference>
<accession>A0A5J4KQP3</accession>
<dbReference type="InterPro" id="IPR001650">
    <property type="entry name" value="Helicase_C-like"/>
</dbReference>
<dbReference type="PANTHER" id="PTHR45766">
    <property type="entry name" value="DNA ANNEALING HELICASE AND ENDONUCLEASE ZRANB3 FAMILY MEMBER"/>
    <property type="match status" value="1"/>
</dbReference>
<proteinExistence type="predicted"/>
<keyword evidence="1" id="KW-0378">Hydrolase</keyword>
<dbReference type="CDD" id="cd18793">
    <property type="entry name" value="SF2_C_SNF"/>
    <property type="match status" value="1"/>
</dbReference>
<dbReference type="Pfam" id="PF00271">
    <property type="entry name" value="Helicase_C"/>
    <property type="match status" value="1"/>
</dbReference>
<protein>
    <recommendedName>
        <fullName evidence="2">Helicase C-terminal domain-containing protein</fullName>
    </recommendedName>
</protein>
<reference evidence="3 4" key="1">
    <citation type="submission" date="2019-10" db="EMBL/GenBank/DDBJ databases">
        <title>Dictyobacter vulcani sp. nov., within the class Ktedonobacteria, isolated from soil of volcanic Mt. Zao.</title>
        <authorList>
            <person name="Zheng Y."/>
            <person name="Wang C.M."/>
            <person name="Sakai Y."/>
            <person name="Abe K."/>
            <person name="Yokota A."/>
            <person name="Yabe S."/>
        </authorList>
    </citation>
    <scope>NUCLEOTIDE SEQUENCE [LARGE SCALE GENOMIC DNA]</scope>
    <source>
        <strain evidence="3 4">W12</strain>
    </source>
</reference>
<dbReference type="AlphaFoldDB" id="A0A5J4KQP3"/>
<dbReference type="GO" id="GO:0016787">
    <property type="term" value="F:hydrolase activity"/>
    <property type="evidence" value="ECO:0007669"/>
    <property type="project" value="UniProtKB-KW"/>
</dbReference>
<organism evidence="3 4">
    <name type="scientific">Dictyobacter vulcani</name>
    <dbReference type="NCBI Taxonomy" id="2607529"/>
    <lineage>
        <taxon>Bacteria</taxon>
        <taxon>Bacillati</taxon>
        <taxon>Chloroflexota</taxon>
        <taxon>Ktedonobacteria</taxon>
        <taxon>Ktedonobacterales</taxon>
        <taxon>Dictyobacteraceae</taxon>
        <taxon>Dictyobacter</taxon>
    </lineage>
</organism>